<sequence length="104" mass="11294">YFGKNQFVKLFCATALTILSVGSRIDSIHSAMSPPPPLGLVPVDNATRSDLFTLFADFDGLPTVERFLFVSLVPLLISLSQSAKLIEPWECGTGGISHMASEFF</sequence>
<dbReference type="AlphaFoldDB" id="A0AAV5WJF9"/>
<feature type="non-terminal residue" evidence="2">
    <location>
        <position position="104"/>
    </location>
</feature>
<dbReference type="Proteomes" id="UP001432322">
    <property type="component" value="Unassembled WGS sequence"/>
</dbReference>
<feature type="chain" id="PRO_5043675016" evidence="1">
    <location>
        <begin position="23"/>
        <end position="104"/>
    </location>
</feature>
<accession>A0AAV5WJF9</accession>
<evidence type="ECO:0000313" key="3">
    <source>
        <dbReference type="Proteomes" id="UP001432322"/>
    </source>
</evidence>
<keyword evidence="1" id="KW-0732">Signal</keyword>
<evidence type="ECO:0000313" key="2">
    <source>
        <dbReference type="EMBL" id="GMT32092.1"/>
    </source>
</evidence>
<gene>
    <name evidence="2" type="ORF">PFISCL1PPCAC_23389</name>
</gene>
<dbReference type="EMBL" id="BTSY01000006">
    <property type="protein sequence ID" value="GMT32092.1"/>
    <property type="molecule type" value="Genomic_DNA"/>
</dbReference>
<feature type="non-terminal residue" evidence="2">
    <location>
        <position position="1"/>
    </location>
</feature>
<keyword evidence="3" id="KW-1185">Reference proteome</keyword>
<organism evidence="2 3">
    <name type="scientific">Pristionchus fissidentatus</name>
    <dbReference type="NCBI Taxonomy" id="1538716"/>
    <lineage>
        <taxon>Eukaryota</taxon>
        <taxon>Metazoa</taxon>
        <taxon>Ecdysozoa</taxon>
        <taxon>Nematoda</taxon>
        <taxon>Chromadorea</taxon>
        <taxon>Rhabditida</taxon>
        <taxon>Rhabditina</taxon>
        <taxon>Diplogasteromorpha</taxon>
        <taxon>Diplogasteroidea</taxon>
        <taxon>Neodiplogasteridae</taxon>
        <taxon>Pristionchus</taxon>
    </lineage>
</organism>
<proteinExistence type="predicted"/>
<feature type="signal peptide" evidence="1">
    <location>
        <begin position="1"/>
        <end position="22"/>
    </location>
</feature>
<name>A0AAV5WJF9_9BILA</name>
<comment type="caution">
    <text evidence="2">The sequence shown here is derived from an EMBL/GenBank/DDBJ whole genome shotgun (WGS) entry which is preliminary data.</text>
</comment>
<protein>
    <submittedName>
        <fullName evidence="2">Uncharacterized protein</fullName>
    </submittedName>
</protein>
<reference evidence="2" key="1">
    <citation type="submission" date="2023-10" db="EMBL/GenBank/DDBJ databases">
        <title>Genome assembly of Pristionchus species.</title>
        <authorList>
            <person name="Yoshida K."/>
            <person name="Sommer R.J."/>
        </authorList>
    </citation>
    <scope>NUCLEOTIDE SEQUENCE</scope>
    <source>
        <strain evidence="2">RS5133</strain>
    </source>
</reference>
<evidence type="ECO:0000256" key="1">
    <source>
        <dbReference type="SAM" id="SignalP"/>
    </source>
</evidence>